<comment type="caution">
    <text evidence="6">The sequence shown here is derived from an EMBL/GenBank/DDBJ whole genome shotgun (WGS) entry which is preliminary data.</text>
</comment>
<dbReference type="CDD" id="cd04186">
    <property type="entry name" value="GT_2_like_c"/>
    <property type="match status" value="1"/>
</dbReference>
<gene>
    <name evidence="6" type="ORF">FRC54_03015</name>
</gene>
<evidence type="ECO:0000313" key="6">
    <source>
        <dbReference type="EMBL" id="MQN00951.1"/>
    </source>
</evidence>
<comment type="pathway">
    <text evidence="1">Cell wall biogenesis; cell wall polysaccharide biosynthesis.</text>
</comment>
<evidence type="ECO:0000256" key="3">
    <source>
        <dbReference type="ARBA" id="ARBA00022676"/>
    </source>
</evidence>
<keyword evidence="7" id="KW-1185">Reference proteome</keyword>
<feature type="domain" description="Glycosyltransferase 2-like" evidence="5">
    <location>
        <begin position="6"/>
        <end position="136"/>
    </location>
</feature>
<dbReference type="SUPFAM" id="SSF53448">
    <property type="entry name" value="Nucleotide-diphospho-sugar transferases"/>
    <property type="match status" value="1"/>
</dbReference>
<dbReference type="EMBL" id="VOGC01000002">
    <property type="protein sequence ID" value="MQN00951.1"/>
    <property type="molecule type" value="Genomic_DNA"/>
</dbReference>
<name>A0A6N7IXD9_9FIRM</name>
<keyword evidence="4" id="KW-0808">Transferase</keyword>
<evidence type="ECO:0000259" key="5">
    <source>
        <dbReference type="Pfam" id="PF00535"/>
    </source>
</evidence>
<dbReference type="InterPro" id="IPR029044">
    <property type="entry name" value="Nucleotide-diphossugar_trans"/>
</dbReference>
<evidence type="ECO:0000256" key="4">
    <source>
        <dbReference type="ARBA" id="ARBA00022679"/>
    </source>
</evidence>
<dbReference type="InterPro" id="IPR001173">
    <property type="entry name" value="Glyco_trans_2-like"/>
</dbReference>
<dbReference type="PANTHER" id="PTHR43179:SF12">
    <property type="entry name" value="GALACTOFURANOSYLTRANSFERASE GLFT2"/>
    <property type="match status" value="1"/>
</dbReference>
<keyword evidence="3" id="KW-0328">Glycosyltransferase</keyword>
<reference evidence="6" key="1">
    <citation type="journal article" date="2020" name="Appl. Environ. Microbiol.">
        <title>Medium-Chain Fatty Acid Synthesis by 'Candidatus Weimeria bifida' gen. nov., sp. nov., and 'Candidatus Pseudoramibacter fermentans' sp. nov.</title>
        <authorList>
            <person name="Scarborough M.J."/>
            <person name="Myers K.S."/>
            <person name="Donohue T.J."/>
            <person name="Noguera D.R."/>
        </authorList>
    </citation>
    <scope>NUCLEOTIDE SEQUENCE</scope>
    <source>
        <strain evidence="6">LCO1.1</strain>
    </source>
</reference>
<dbReference type="GO" id="GO:0016757">
    <property type="term" value="F:glycosyltransferase activity"/>
    <property type="evidence" value="ECO:0007669"/>
    <property type="project" value="UniProtKB-KW"/>
</dbReference>
<dbReference type="Gene3D" id="3.90.550.10">
    <property type="entry name" value="Spore Coat Polysaccharide Biosynthesis Protein SpsA, Chain A"/>
    <property type="match status" value="1"/>
</dbReference>
<evidence type="ECO:0000313" key="7">
    <source>
        <dbReference type="Proteomes" id="UP000460257"/>
    </source>
</evidence>
<dbReference type="Proteomes" id="UP000460257">
    <property type="component" value="Unassembled WGS sequence"/>
</dbReference>
<protein>
    <submittedName>
        <fullName evidence="6">Glycosyltransferase family 2 protein</fullName>
    </submittedName>
</protein>
<proteinExistence type="inferred from homology"/>
<evidence type="ECO:0000256" key="1">
    <source>
        <dbReference type="ARBA" id="ARBA00004776"/>
    </source>
</evidence>
<dbReference type="PANTHER" id="PTHR43179">
    <property type="entry name" value="RHAMNOSYLTRANSFERASE WBBL"/>
    <property type="match status" value="1"/>
</dbReference>
<dbReference type="AlphaFoldDB" id="A0A6N7IXD9"/>
<dbReference type="Pfam" id="PF00535">
    <property type="entry name" value="Glycos_transf_2"/>
    <property type="match status" value="1"/>
</dbReference>
<sequence>MKKAAICICNYNKRDMIGACLQAVSEQKFSDFDVYVCDNHSTDDSVTVIEQFIKKHPEMNTRLLVTDENLGGAGGFDTALRAALDADEEYEYLMCVDNDCLLDENCVGELADHLDKNPSSGMAASKIYFLDNPDLIQCYGLDISYKLCGTVSRYFGKPEDGTSPEVVYSDAAPACALMIRTSLAEKIGLLPEENYIYWDDTTWCYRVRKAGYKVANVGAAMALHGLGQRAEVKNTFGTYYAWRNTIRYFLQTTPDDIFSEVAIKILTDVYLEACGDYESGRPERCAAVMAALDDAVHGVCGKAREGIIRDVSPSDQDISYETVDSLPEKYRAGAEIFLYTHYGLFLHGRSLQ</sequence>
<evidence type="ECO:0000256" key="2">
    <source>
        <dbReference type="ARBA" id="ARBA00006739"/>
    </source>
</evidence>
<organism evidence="6 7">
    <name type="scientific">Candidatus Weimeria bifida</name>
    <dbReference type="NCBI Taxonomy" id="2599074"/>
    <lineage>
        <taxon>Bacteria</taxon>
        <taxon>Bacillati</taxon>
        <taxon>Bacillota</taxon>
        <taxon>Clostridia</taxon>
        <taxon>Lachnospirales</taxon>
        <taxon>Lachnospiraceae</taxon>
        <taxon>Candidatus Weimeria</taxon>
    </lineage>
</organism>
<comment type="similarity">
    <text evidence="2">Belongs to the glycosyltransferase 2 family.</text>
</comment>
<accession>A0A6N7IXD9</accession>